<dbReference type="EMBL" id="JACKSJ010000192">
    <property type="protein sequence ID" value="MCV7172663.1"/>
    <property type="molecule type" value="Genomic_DNA"/>
</dbReference>
<comment type="caution">
    <text evidence="3">The sequence shown here is derived from an EMBL/GenBank/DDBJ whole genome shotgun (WGS) entry which is preliminary data.</text>
</comment>
<feature type="signal peptide" evidence="2">
    <location>
        <begin position="1"/>
        <end position="32"/>
    </location>
</feature>
<evidence type="ECO:0000313" key="3">
    <source>
        <dbReference type="EMBL" id="MCV7172663.1"/>
    </source>
</evidence>
<reference evidence="3" key="2">
    <citation type="journal article" date="2022" name="BMC Genomics">
        <title>Comparative genome analysis of mycobacteria focusing on tRNA and non-coding RNA.</title>
        <authorList>
            <person name="Behra P.R.K."/>
            <person name="Pettersson B.M.F."/>
            <person name="Ramesh M."/>
            <person name="Das S."/>
            <person name="Dasgupta S."/>
            <person name="Kirsebom L.A."/>
        </authorList>
    </citation>
    <scope>NUCLEOTIDE SEQUENCE</scope>
    <source>
        <strain evidence="3">DSM 44615</strain>
    </source>
</reference>
<proteinExistence type="predicted"/>
<sequence length="162" mass="16625">MTATRSMLRRPALAGAAVLALVFAGADQLATAAPSSDAQGFVDSTARCSAPDTAVAFGRTDSSRVAICESPDGELEYRGVRVRDGAKLILSATRSGDDFVAESGDAAYTVSPSALMVSIEEKIVRDEPMVEYHGPDSAEAESSPTPSKPLPPPLPAEVGGGS</sequence>
<feature type="compositionally biased region" description="Basic and acidic residues" evidence="1">
    <location>
        <begin position="127"/>
        <end position="136"/>
    </location>
</feature>
<feature type="compositionally biased region" description="Pro residues" evidence="1">
    <location>
        <begin position="146"/>
        <end position="155"/>
    </location>
</feature>
<feature type="chain" id="PRO_5040867032" description="Serine/threonine protein kinase" evidence="2">
    <location>
        <begin position="33"/>
        <end position="162"/>
    </location>
</feature>
<keyword evidence="4" id="KW-1185">Reference proteome</keyword>
<name>A0A9X2YR76_9MYCO</name>
<accession>A0A9X2YR76</accession>
<protein>
    <recommendedName>
        <fullName evidence="5">Serine/threonine protein kinase</fullName>
    </recommendedName>
</protein>
<reference evidence="3" key="1">
    <citation type="submission" date="2020-07" db="EMBL/GenBank/DDBJ databases">
        <authorList>
            <person name="Pettersson B.M.F."/>
            <person name="Behra P.R.K."/>
            <person name="Ramesh M."/>
            <person name="Das S."/>
            <person name="Dasgupta S."/>
            <person name="Kirsebom L.A."/>
        </authorList>
    </citation>
    <scope>NUCLEOTIDE SEQUENCE</scope>
    <source>
        <strain evidence="3">DSM 44615</strain>
    </source>
</reference>
<evidence type="ECO:0000256" key="1">
    <source>
        <dbReference type="SAM" id="MobiDB-lite"/>
    </source>
</evidence>
<evidence type="ECO:0008006" key="5">
    <source>
        <dbReference type="Google" id="ProtNLM"/>
    </source>
</evidence>
<dbReference type="RefSeq" id="WP_264014837.1">
    <property type="nucleotide sequence ID" value="NZ_JACKSJ010000192.1"/>
</dbReference>
<keyword evidence="2" id="KW-0732">Signal</keyword>
<gene>
    <name evidence="3" type="ORF">H7I41_22340</name>
</gene>
<evidence type="ECO:0000313" key="4">
    <source>
        <dbReference type="Proteomes" id="UP001140293"/>
    </source>
</evidence>
<dbReference type="AlphaFoldDB" id="A0A9X2YR76"/>
<evidence type="ECO:0000256" key="2">
    <source>
        <dbReference type="SAM" id="SignalP"/>
    </source>
</evidence>
<feature type="region of interest" description="Disordered" evidence="1">
    <location>
        <begin position="127"/>
        <end position="162"/>
    </location>
</feature>
<dbReference type="Proteomes" id="UP001140293">
    <property type="component" value="Unassembled WGS sequence"/>
</dbReference>
<organism evidence="3 4">
    <name type="scientific">[Mycobacterium] manitobense</name>
    <dbReference type="NCBI Taxonomy" id="190147"/>
    <lineage>
        <taxon>Bacteria</taxon>
        <taxon>Bacillati</taxon>
        <taxon>Actinomycetota</taxon>
        <taxon>Actinomycetes</taxon>
        <taxon>Mycobacteriales</taxon>
        <taxon>Mycobacteriaceae</taxon>
        <taxon>Mycolicibacterium</taxon>
    </lineage>
</organism>